<dbReference type="InterPro" id="IPR000595">
    <property type="entry name" value="cNMP-bd_dom"/>
</dbReference>
<proteinExistence type="predicted"/>
<evidence type="ECO:0000259" key="1">
    <source>
        <dbReference type="PROSITE" id="PS50042"/>
    </source>
</evidence>
<reference evidence="2 3" key="1">
    <citation type="submission" date="2016-11" db="EMBL/GenBank/DDBJ databases">
        <title>The macronuclear genome of Stentor coeruleus: a giant cell with tiny introns.</title>
        <authorList>
            <person name="Slabodnick M."/>
            <person name="Ruby J.G."/>
            <person name="Reiff S.B."/>
            <person name="Swart E.C."/>
            <person name="Gosai S."/>
            <person name="Prabakaran S."/>
            <person name="Witkowska E."/>
            <person name="Larue G.E."/>
            <person name="Fisher S."/>
            <person name="Freeman R.M."/>
            <person name="Gunawardena J."/>
            <person name="Chu W."/>
            <person name="Stover N.A."/>
            <person name="Gregory B.D."/>
            <person name="Nowacki M."/>
            <person name="Derisi J."/>
            <person name="Roy S.W."/>
            <person name="Marshall W.F."/>
            <person name="Sood P."/>
        </authorList>
    </citation>
    <scope>NUCLEOTIDE SEQUENCE [LARGE SCALE GENOMIC DNA]</scope>
    <source>
        <strain evidence="2">WM001</strain>
    </source>
</reference>
<organism evidence="2 3">
    <name type="scientific">Stentor coeruleus</name>
    <dbReference type="NCBI Taxonomy" id="5963"/>
    <lineage>
        <taxon>Eukaryota</taxon>
        <taxon>Sar</taxon>
        <taxon>Alveolata</taxon>
        <taxon>Ciliophora</taxon>
        <taxon>Postciliodesmatophora</taxon>
        <taxon>Heterotrichea</taxon>
        <taxon>Heterotrichida</taxon>
        <taxon>Stentoridae</taxon>
        <taxon>Stentor</taxon>
    </lineage>
</organism>
<dbReference type="PROSITE" id="PS50042">
    <property type="entry name" value="CNMP_BINDING_3"/>
    <property type="match status" value="2"/>
</dbReference>
<evidence type="ECO:0000313" key="2">
    <source>
        <dbReference type="EMBL" id="OMJ92747.1"/>
    </source>
</evidence>
<accession>A0A1R2CUP5</accession>
<evidence type="ECO:0000313" key="3">
    <source>
        <dbReference type="Proteomes" id="UP000187209"/>
    </source>
</evidence>
<sequence length="562" mass="65081">MTNTIFNWERAGEILKIPTGQKTEDILAELSEIMAGANFLSRLRMKYTNAIHIACVKTLKLMKFIKGQFLYEKGDYDNNYYIILKGTVSFLYNNKNKNDESNDANSDSSEKSIDDKRPNLRTRNRLVNITSDMMNEYSKHRISVFCQEDDNEKLIKNPIELENAGLIEFILQGDNFGSHTEAKSLTVGGDFGYECFFNDKPRYINAIAKTNLLVATMGKKEFLEVFQDIKNKINHENCEFLHTVSMFQNWPKANIMRIASLFRIKVLNKDQFLYKQFEVPNAVFFVKKGDFKITQAIKKNYDVSMMKDHKKNLKFRASTCHSKIVDLVIKSEKEVLGAEEILCGIDYRKFSCMCISAIAEVLYVTKGDFISKLVRADISDDVSKNFFINKEWLENRSQHLDDFTCKTIDVVPNKKDSEFYGDATEEYRHAFESLSFDEKVKNCFDTTNFSISKQKNIQYKLWGFNAPKTIGNNMTKKTPEKITESFHSSRNSDGQFKLRGKFLQNAVCPPVKKKWFNEKIVIFKKDLIRGVPPNFLVNSRVKGHHKKSKSEDVNIIRIINRT</sequence>
<dbReference type="SUPFAM" id="SSF51206">
    <property type="entry name" value="cAMP-binding domain-like"/>
    <property type="match status" value="2"/>
</dbReference>
<name>A0A1R2CUP5_9CILI</name>
<dbReference type="Gene3D" id="2.60.120.10">
    <property type="entry name" value="Jelly Rolls"/>
    <property type="match status" value="2"/>
</dbReference>
<dbReference type="Proteomes" id="UP000187209">
    <property type="component" value="Unassembled WGS sequence"/>
</dbReference>
<dbReference type="EMBL" id="MPUH01000055">
    <property type="protein sequence ID" value="OMJ92747.1"/>
    <property type="molecule type" value="Genomic_DNA"/>
</dbReference>
<feature type="domain" description="Cyclic nucleotide-binding" evidence="1">
    <location>
        <begin position="56"/>
        <end position="100"/>
    </location>
</feature>
<dbReference type="OrthoDB" id="68328at2759"/>
<dbReference type="InterPro" id="IPR014710">
    <property type="entry name" value="RmlC-like_jellyroll"/>
</dbReference>
<dbReference type="PANTHER" id="PTHR23011">
    <property type="entry name" value="CYCLIC NUCLEOTIDE-BINDING DOMAIN CONTAINING PROTEIN"/>
    <property type="match status" value="1"/>
</dbReference>
<dbReference type="AlphaFoldDB" id="A0A1R2CUP5"/>
<comment type="caution">
    <text evidence="2">The sequence shown here is derived from an EMBL/GenBank/DDBJ whole genome shotgun (WGS) entry which is preliminary data.</text>
</comment>
<dbReference type="PANTHER" id="PTHR23011:SF28">
    <property type="entry name" value="CYCLIC NUCLEOTIDE-BINDING DOMAIN CONTAINING PROTEIN"/>
    <property type="match status" value="1"/>
</dbReference>
<keyword evidence="3" id="KW-1185">Reference proteome</keyword>
<protein>
    <recommendedName>
        <fullName evidence="1">Cyclic nucleotide-binding domain-containing protein</fullName>
    </recommendedName>
</protein>
<feature type="domain" description="Cyclic nucleotide-binding" evidence="1">
    <location>
        <begin position="165"/>
        <end position="243"/>
    </location>
</feature>
<gene>
    <name evidence="2" type="ORF">SteCoe_4373</name>
</gene>
<dbReference type="InterPro" id="IPR018490">
    <property type="entry name" value="cNMP-bd_dom_sf"/>
</dbReference>